<dbReference type="Pfam" id="PF08240">
    <property type="entry name" value="ADH_N"/>
    <property type="match status" value="1"/>
</dbReference>
<dbReference type="Gene3D" id="3.90.180.10">
    <property type="entry name" value="Medium-chain alcohol dehydrogenases, catalytic domain"/>
    <property type="match status" value="1"/>
</dbReference>
<proteinExistence type="predicted"/>
<name>A0A5J6QNC0_9GAMM</name>
<dbReference type="AlphaFoldDB" id="A0A5J6QNC0"/>
<dbReference type="InterPro" id="IPR011032">
    <property type="entry name" value="GroES-like_sf"/>
</dbReference>
<evidence type="ECO:0000256" key="2">
    <source>
        <dbReference type="ARBA" id="ARBA00023002"/>
    </source>
</evidence>
<evidence type="ECO:0000313" key="4">
    <source>
        <dbReference type="EMBL" id="QEY63192.1"/>
    </source>
</evidence>
<evidence type="ECO:0000313" key="5">
    <source>
        <dbReference type="Proteomes" id="UP000327179"/>
    </source>
</evidence>
<accession>A0A5J6QNC0</accession>
<dbReference type="InterPro" id="IPR036291">
    <property type="entry name" value="NAD(P)-bd_dom_sf"/>
</dbReference>
<feature type="domain" description="Enoyl reductase (ER)" evidence="3">
    <location>
        <begin position="10"/>
        <end position="339"/>
    </location>
</feature>
<dbReference type="GO" id="GO:0070402">
    <property type="term" value="F:NADPH binding"/>
    <property type="evidence" value="ECO:0007669"/>
    <property type="project" value="TreeGrafter"/>
</dbReference>
<dbReference type="SUPFAM" id="SSF50129">
    <property type="entry name" value="GroES-like"/>
    <property type="match status" value="1"/>
</dbReference>
<dbReference type="KEGG" id="plal:FXN65_14435"/>
<keyword evidence="2" id="KW-0560">Oxidoreductase</keyword>
<organism evidence="4 5">
    <name type="scientific">Metapseudomonas lalkuanensis</name>
    <dbReference type="NCBI Taxonomy" id="2604832"/>
    <lineage>
        <taxon>Bacteria</taxon>
        <taxon>Pseudomonadati</taxon>
        <taxon>Pseudomonadota</taxon>
        <taxon>Gammaproteobacteria</taxon>
        <taxon>Pseudomonadales</taxon>
        <taxon>Pseudomonadaceae</taxon>
        <taxon>Metapseudomonas</taxon>
    </lineage>
</organism>
<dbReference type="InterPro" id="IPR020843">
    <property type="entry name" value="ER"/>
</dbReference>
<reference evidence="4 5" key="1">
    <citation type="submission" date="2019-08" db="EMBL/GenBank/DDBJ databases">
        <title>Whole-genome Sequencing of e-waste polymer degrading bacterium Pseudomonas sp. strain PE08.</title>
        <authorList>
            <person name="Kirdat K."/>
            <person name="Debbarma P."/>
            <person name="Narawade N."/>
            <person name="Suyal D."/>
            <person name="Thorat V."/>
            <person name="Shouche Y."/>
            <person name="Goel R."/>
            <person name="Yadav A."/>
        </authorList>
    </citation>
    <scope>NUCLEOTIDE SEQUENCE [LARGE SCALE GENOMIC DNA]</scope>
    <source>
        <strain evidence="4 5">PE08</strain>
    </source>
</reference>
<sequence>MKAAVVTRFGGPEVIELVELPTPQPGPGQVLIKVLAARVNRLDHHIRQGDVASGIPLPHILGMDAVGEIAELGAGVPRLALGDRVIAMPGYPSSPDEQDVRPVTRASSYTLLGLHRPGTYAQYMVAPEKWVIADTSGLPPEQAVALPTPLLTAIRAVETVGEVKAGDRVLVHAGASGTGCMAIQVAKVLGARVAATVRCAAAARVAAQVGADRVIDTSDEDVIDAIRRWTRGRGVDVAIDCLGGPDFARMVEAVRPLGIVVLDGLMAGATVTLDLKRIINEQKQIRGTLMADIEDLKAWMPRVRSGRIKPVVDTVLPLSEAAQAHALMAENRTKGGVVLLPWSH</sequence>
<evidence type="ECO:0000259" key="3">
    <source>
        <dbReference type="SMART" id="SM00829"/>
    </source>
</evidence>
<dbReference type="RefSeq" id="WP_151133842.1">
    <property type="nucleotide sequence ID" value="NZ_CP043311.1"/>
</dbReference>
<dbReference type="PANTHER" id="PTHR48106">
    <property type="entry name" value="QUINONE OXIDOREDUCTASE PIG3-RELATED"/>
    <property type="match status" value="1"/>
</dbReference>
<dbReference type="EMBL" id="CP043311">
    <property type="protein sequence ID" value="QEY63192.1"/>
    <property type="molecule type" value="Genomic_DNA"/>
</dbReference>
<keyword evidence="5" id="KW-1185">Reference proteome</keyword>
<dbReference type="InterPro" id="IPR013149">
    <property type="entry name" value="ADH-like_C"/>
</dbReference>
<dbReference type="SMART" id="SM00829">
    <property type="entry name" value="PKS_ER"/>
    <property type="match status" value="1"/>
</dbReference>
<dbReference type="GO" id="GO:0016651">
    <property type="term" value="F:oxidoreductase activity, acting on NAD(P)H"/>
    <property type="evidence" value="ECO:0007669"/>
    <property type="project" value="TreeGrafter"/>
</dbReference>
<dbReference type="Proteomes" id="UP000327179">
    <property type="component" value="Chromosome"/>
</dbReference>
<dbReference type="SUPFAM" id="SSF51735">
    <property type="entry name" value="NAD(P)-binding Rossmann-fold domains"/>
    <property type="match status" value="1"/>
</dbReference>
<dbReference type="InterPro" id="IPR013154">
    <property type="entry name" value="ADH-like_N"/>
</dbReference>
<protein>
    <submittedName>
        <fullName evidence="4">Zinc-binding alcohol dehydrogenase family protein</fullName>
    </submittedName>
</protein>
<evidence type="ECO:0000256" key="1">
    <source>
        <dbReference type="ARBA" id="ARBA00022857"/>
    </source>
</evidence>
<keyword evidence="1" id="KW-0521">NADP</keyword>
<gene>
    <name evidence="4" type="ORF">FXN65_14435</name>
</gene>
<dbReference type="Pfam" id="PF00107">
    <property type="entry name" value="ADH_zinc_N"/>
    <property type="match status" value="1"/>
</dbReference>
<dbReference type="PANTHER" id="PTHR48106:SF18">
    <property type="entry name" value="QUINONE OXIDOREDUCTASE PIG3"/>
    <property type="match status" value="1"/>
</dbReference>